<accession>A0A8H6CS97</accession>
<dbReference type="Proteomes" id="UP000578531">
    <property type="component" value="Unassembled WGS sequence"/>
</dbReference>
<protein>
    <submittedName>
        <fullName evidence="2">Uncharacterized protein</fullName>
    </submittedName>
</protein>
<dbReference type="GeneID" id="59293391"/>
<sequence>MLVKIKPESTRSRAREESVLPSGNPQAPGLSAEAAARIANSQPRKICENPPDQETAGLKVSIPDPDSVVPQALDANNVGPIDKMANASDDVEMESHEANELISSSDDKSVHQRLKDGIPDDPGSIAECEHRHSTGTVLDGNEGLIASKFHHSINAKLALIESQVLEALSAGEAGQYRASIKIQWNVLGFMNDQFREDDFPNSALSPVVTISGSAQHAQATTCSEYIQQNWPAHGSKVLDALQAALDSPSHTSQSKICDRIDDGNISRDGAPSSHAELEFQVTRGSMSLYITSGNPDIVVDVVQQLAWMGAALRTSGDGRIEYCDSKLEAVLRARGVAPAILNLTFDMNSPSGEDQSCWFPLFTNPVIAYGFPTVHRNDHEVGLEIPLEMMAALGGARHAVDFEGGLVLKGYSVLFVPIRVHEESVQWHLICARDEERIPYREASVQCPNRVFLKDLNHEALRTTRAYLGWWKEAETHLGTSDADYKSIDWSKAKEAGPPPRLTGGTLGVSRIISAQVNFVLGAKDGSFHYSQHEPFQKTVDRSENLPVVLYDEKDRRSWLVPALPVILHIIQLRHHIKPFVVDGEKVKISPLDPSQQGFAAREAVTKNKSQKLFDCESNEEKEYCFRDAVLDTWSILDRLMEREATTQATPGMAIHATWQSTLHGWEFRAVADEDRHLKQKSQILEKSAGRWYDLVEDVDAVVLFASGLGDIIKPGSGLGGLCRKWRSLPKDKDYLAVGVSMLRMFYAKAGHRQDQQYLTSAKLQWHRGSMLFEPCAGVSSNRCKCDRLQQVYHDSYKIIGHRIPHGKLEANGCVVFGQAHHPLKLPQSVAWRQNTVHMLPNTSIQDGKTTKKTSTEDDGSLSPSPPTSVSPEREEVNGNAIWSPQRRPSPLSFTDHLVQEKAIASERRRKTPHMQASSFDMCKGPNDSNDQISLSDDCATCPLEYQSILRYDNLSNGQYSGCRETIHAPKAEDAPPHAPKTRSHKAKIKNYSHRGGCSCTTCSTGSFEPPESMELVNTVKGIRRNSTNIAKMPNRQLV</sequence>
<feature type="region of interest" description="Disordered" evidence="1">
    <location>
        <begin position="1"/>
        <end position="65"/>
    </location>
</feature>
<dbReference type="OrthoDB" id="1577640at2759"/>
<evidence type="ECO:0000256" key="1">
    <source>
        <dbReference type="SAM" id="MobiDB-lite"/>
    </source>
</evidence>
<reference evidence="2 3" key="1">
    <citation type="journal article" date="2020" name="Genomics">
        <title>Complete, high-quality genomes from long-read metagenomic sequencing of two wolf lichen thalli reveals enigmatic genome architecture.</title>
        <authorList>
            <person name="McKenzie S.K."/>
            <person name="Walston R.F."/>
            <person name="Allen J.L."/>
        </authorList>
    </citation>
    <scope>NUCLEOTIDE SEQUENCE [LARGE SCALE GENOMIC DNA]</scope>
    <source>
        <strain evidence="2">WasteWater2</strain>
    </source>
</reference>
<comment type="caution">
    <text evidence="2">The sequence shown here is derived from an EMBL/GenBank/DDBJ whole genome shotgun (WGS) entry which is preliminary data.</text>
</comment>
<feature type="compositionally biased region" description="Basic and acidic residues" evidence="1">
    <location>
        <begin position="898"/>
        <end position="907"/>
    </location>
</feature>
<keyword evidence="3" id="KW-1185">Reference proteome</keyword>
<dbReference type="RefSeq" id="XP_037159545.1">
    <property type="nucleotide sequence ID" value="XM_037313628.1"/>
</dbReference>
<feature type="compositionally biased region" description="Basic and acidic residues" evidence="1">
    <location>
        <begin position="101"/>
        <end position="118"/>
    </location>
</feature>
<dbReference type="EMBL" id="JACCJC010000075">
    <property type="protein sequence ID" value="KAF6228730.1"/>
    <property type="molecule type" value="Genomic_DNA"/>
</dbReference>
<organism evidence="2 3">
    <name type="scientific">Letharia columbiana</name>
    <dbReference type="NCBI Taxonomy" id="112416"/>
    <lineage>
        <taxon>Eukaryota</taxon>
        <taxon>Fungi</taxon>
        <taxon>Dikarya</taxon>
        <taxon>Ascomycota</taxon>
        <taxon>Pezizomycotina</taxon>
        <taxon>Lecanoromycetes</taxon>
        <taxon>OSLEUM clade</taxon>
        <taxon>Lecanoromycetidae</taxon>
        <taxon>Lecanorales</taxon>
        <taxon>Lecanorineae</taxon>
        <taxon>Parmeliaceae</taxon>
        <taxon>Letharia</taxon>
    </lineage>
</organism>
<feature type="region of interest" description="Disordered" evidence="1">
    <location>
        <begin position="101"/>
        <end position="123"/>
    </location>
</feature>
<dbReference type="AlphaFoldDB" id="A0A8H6CS97"/>
<feature type="compositionally biased region" description="Basic and acidic residues" evidence="1">
    <location>
        <begin position="1"/>
        <end position="18"/>
    </location>
</feature>
<gene>
    <name evidence="2" type="ORF">HO173_011749</name>
</gene>
<name>A0A8H6CS97_9LECA</name>
<evidence type="ECO:0000313" key="3">
    <source>
        <dbReference type="Proteomes" id="UP000578531"/>
    </source>
</evidence>
<evidence type="ECO:0000313" key="2">
    <source>
        <dbReference type="EMBL" id="KAF6228730.1"/>
    </source>
</evidence>
<proteinExistence type="predicted"/>
<feature type="region of interest" description="Disordered" evidence="1">
    <location>
        <begin position="840"/>
        <end position="925"/>
    </location>
</feature>